<evidence type="ECO:0000313" key="7">
    <source>
        <dbReference type="EMBL" id="MEX0408885.1"/>
    </source>
</evidence>
<evidence type="ECO:0000256" key="1">
    <source>
        <dbReference type="ARBA" id="ARBA00001947"/>
    </source>
</evidence>
<keyword evidence="4" id="KW-0862">Zinc</keyword>
<dbReference type="EMBL" id="JBDPGJ010000006">
    <property type="protein sequence ID" value="MEX0408885.1"/>
    <property type="molecule type" value="Genomic_DNA"/>
</dbReference>
<organism evidence="7 8">
    <name type="scientific">Aquibium pacificus</name>
    <dbReference type="NCBI Taxonomy" id="3153579"/>
    <lineage>
        <taxon>Bacteria</taxon>
        <taxon>Pseudomonadati</taxon>
        <taxon>Pseudomonadota</taxon>
        <taxon>Alphaproteobacteria</taxon>
        <taxon>Hyphomicrobiales</taxon>
        <taxon>Phyllobacteriaceae</taxon>
        <taxon>Aquibium</taxon>
    </lineage>
</organism>
<dbReference type="GO" id="GO:0051213">
    <property type="term" value="F:dioxygenase activity"/>
    <property type="evidence" value="ECO:0007669"/>
    <property type="project" value="UniProtKB-KW"/>
</dbReference>
<keyword evidence="7" id="KW-0223">Dioxygenase</keyword>
<dbReference type="Pfam" id="PF02900">
    <property type="entry name" value="LigB"/>
    <property type="match status" value="1"/>
</dbReference>
<sequence length="270" mass="29379">MTRMPTVFIPHGGGPCFFMDWNPPDEWDRHRQFLQSLPGTLPERPKALLVISGHWEERAFTVQTNPAPPLLFDYGGFPPHTYELSWPAPGDPVLADRVHHLIRAAGLPAAKDAARGFDHGAFVPLKVAFPDADFPCVQLSLASDLDPGRHIALGQALAPLRDEGVLIIGSGNTYHNMGVMMRSLRGGPRGDTVGGTFDAWLTKAVTCPDAGERNRRLTYWSKAPGGRDAHPREEHLIPLHVIAGAAGADIGRKTLEDHVLGAVESAFRFG</sequence>
<dbReference type="PANTHER" id="PTHR30096:SF0">
    <property type="entry name" value="4,5-DOPA DIOXYGENASE EXTRADIOL-LIKE PROTEIN"/>
    <property type="match status" value="1"/>
</dbReference>
<evidence type="ECO:0000256" key="3">
    <source>
        <dbReference type="ARBA" id="ARBA00022723"/>
    </source>
</evidence>
<feature type="domain" description="Extradiol ring-cleavage dioxygenase class III enzyme subunit B" evidence="6">
    <location>
        <begin position="41"/>
        <end position="261"/>
    </location>
</feature>
<comment type="cofactor">
    <cofactor evidence="1">
        <name>Zn(2+)</name>
        <dbReference type="ChEBI" id="CHEBI:29105"/>
    </cofactor>
</comment>
<dbReference type="InterPro" id="IPR004183">
    <property type="entry name" value="Xdiol_dOase_suB"/>
</dbReference>
<dbReference type="PIRSF" id="PIRSF006157">
    <property type="entry name" value="Doxgns_DODA"/>
    <property type="match status" value="1"/>
</dbReference>
<evidence type="ECO:0000256" key="2">
    <source>
        <dbReference type="ARBA" id="ARBA00007581"/>
    </source>
</evidence>
<reference evidence="7 8" key="1">
    <citation type="submission" date="2024-05" db="EMBL/GenBank/DDBJ databases">
        <authorList>
            <person name="Jiang F."/>
        </authorList>
    </citation>
    <scope>NUCLEOTIDE SEQUENCE [LARGE SCALE GENOMIC DNA]</scope>
    <source>
        <strain evidence="7 8">LZ166</strain>
    </source>
</reference>
<keyword evidence="5 7" id="KW-0560">Oxidoreductase</keyword>
<dbReference type="RefSeq" id="WP_367956732.1">
    <property type="nucleotide sequence ID" value="NZ_JBDPGJ010000006.1"/>
</dbReference>
<protein>
    <submittedName>
        <fullName evidence="7">Class III extradiol ring-cleavage dioxygenase</fullName>
        <ecNumber evidence="7">1.13.-.-</ecNumber>
    </submittedName>
</protein>
<dbReference type="EC" id="1.13.-.-" evidence="7"/>
<dbReference type="PANTHER" id="PTHR30096">
    <property type="entry name" value="4,5-DOPA DIOXYGENASE EXTRADIOL-LIKE PROTEIN"/>
    <property type="match status" value="1"/>
</dbReference>
<accession>A0ABV3SQ09</accession>
<dbReference type="Gene3D" id="3.40.830.10">
    <property type="entry name" value="LigB-like"/>
    <property type="match status" value="1"/>
</dbReference>
<dbReference type="SUPFAM" id="SSF53213">
    <property type="entry name" value="LigB-like"/>
    <property type="match status" value="1"/>
</dbReference>
<name>A0ABV3SQ09_9HYPH</name>
<keyword evidence="3" id="KW-0479">Metal-binding</keyword>
<evidence type="ECO:0000313" key="8">
    <source>
        <dbReference type="Proteomes" id="UP001556692"/>
    </source>
</evidence>
<evidence type="ECO:0000256" key="5">
    <source>
        <dbReference type="ARBA" id="ARBA00023002"/>
    </source>
</evidence>
<evidence type="ECO:0000259" key="6">
    <source>
        <dbReference type="Pfam" id="PF02900"/>
    </source>
</evidence>
<proteinExistence type="inferred from homology"/>
<comment type="caution">
    <text evidence="7">The sequence shown here is derived from an EMBL/GenBank/DDBJ whole genome shotgun (WGS) entry which is preliminary data.</text>
</comment>
<dbReference type="InterPro" id="IPR014436">
    <property type="entry name" value="Extradiol_dOase_DODA"/>
</dbReference>
<evidence type="ECO:0000256" key="4">
    <source>
        <dbReference type="ARBA" id="ARBA00022833"/>
    </source>
</evidence>
<keyword evidence="8" id="KW-1185">Reference proteome</keyword>
<comment type="similarity">
    <text evidence="2">Belongs to the DODA-type extradiol aromatic ring-opening dioxygenase family.</text>
</comment>
<dbReference type="CDD" id="cd07363">
    <property type="entry name" value="45_DOPA_Dioxygenase"/>
    <property type="match status" value="1"/>
</dbReference>
<dbReference type="Proteomes" id="UP001556692">
    <property type="component" value="Unassembled WGS sequence"/>
</dbReference>
<gene>
    <name evidence="7" type="ORF">ABGN05_24910</name>
</gene>